<proteinExistence type="predicted"/>
<reference evidence="2" key="2">
    <citation type="submission" date="2020-10" db="UniProtKB">
        <authorList>
            <consortium name="WormBaseParasite"/>
        </authorList>
    </citation>
    <scope>IDENTIFICATION</scope>
</reference>
<dbReference type="WBParaSite" id="Pan_g1104.t1">
    <property type="protein sequence ID" value="Pan_g1104.t1"/>
    <property type="gene ID" value="Pan_g1104"/>
</dbReference>
<dbReference type="AlphaFoldDB" id="A0A7E4UNZ5"/>
<reference evidence="1" key="1">
    <citation type="journal article" date="2013" name="Genetics">
        <title>The draft genome and transcriptome of Panagrellus redivivus are shaped by the harsh demands of a free-living lifestyle.</title>
        <authorList>
            <person name="Srinivasan J."/>
            <person name="Dillman A.R."/>
            <person name="Macchietto M.G."/>
            <person name="Heikkinen L."/>
            <person name="Lakso M."/>
            <person name="Fracchia K.M."/>
            <person name="Antoshechkin I."/>
            <person name="Mortazavi A."/>
            <person name="Wong G."/>
            <person name="Sternberg P.W."/>
        </authorList>
    </citation>
    <scope>NUCLEOTIDE SEQUENCE [LARGE SCALE GENOMIC DNA]</scope>
    <source>
        <strain evidence="1">MT8872</strain>
    </source>
</reference>
<dbReference type="Proteomes" id="UP000492821">
    <property type="component" value="Unassembled WGS sequence"/>
</dbReference>
<protein>
    <submittedName>
        <fullName evidence="2">50S ribosomal protein L18</fullName>
    </submittedName>
</protein>
<name>A0A7E4UNZ5_PANRE</name>
<evidence type="ECO:0000313" key="2">
    <source>
        <dbReference type="WBParaSite" id="Pan_g1104.t1"/>
    </source>
</evidence>
<accession>A0A7E4UNZ5</accession>
<sequence length="75" mass="8748">MFKRKTIMRCTVVKRENSSRFRTKGKGRHHQITLCNVLSQKCIDTMVESNRTLITQFMRINESSVVPRHGANRGK</sequence>
<keyword evidence="1" id="KW-1185">Reference proteome</keyword>
<evidence type="ECO:0000313" key="1">
    <source>
        <dbReference type="Proteomes" id="UP000492821"/>
    </source>
</evidence>
<organism evidence="1 2">
    <name type="scientific">Panagrellus redivivus</name>
    <name type="common">Microworm</name>
    <dbReference type="NCBI Taxonomy" id="6233"/>
    <lineage>
        <taxon>Eukaryota</taxon>
        <taxon>Metazoa</taxon>
        <taxon>Ecdysozoa</taxon>
        <taxon>Nematoda</taxon>
        <taxon>Chromadorea</taxon>
        <taxon>Rhabditida</taxon>
        <taxon>Tylenchina</taxon>
        <taxon>Panagrolaimomorpha</taxon>
        <taxon>Panagrolaimoidea</taxon>
        <taxon>Panagrolaimidae</taxon>
        <taxon>Panagrellus</taxon>
    </lineage>
</organism>